<evidence type="ECO:0000313" key="1">
    <source>
        <dbReference type="EMBL" id="GAI19559.1"/>
    </source>
</evidence>
<feature type="non-terminal residue" evidence="1">
    <location>
        <position position="1"/>
    </location>
</feature>
<name>X1NLK2_9ZZZZ</name>
<accession>X1NLK2</accession>
<dbReference type="AlphaFoldDB" id="X1NLK2"/>
<dbReference type="EMBL" id="BARV01022361">
    <property type="protein sequence ID" value="GAI19559.1"/>
    <property type="molecule type" value="Genomic_DNA"/>
</dbReference>
<sequence length="137" mass="15572">DVSSSQHHGHVQAVRMAMRRLHFEDLIATRHTRERDLVVAMVAARILQPESKLATTRWWGATTLADDLHVEDATEDDLYQAMDWLVKRQGRIEKKLAARHLKEGGLVLYDLSSSYFEGEACPLAARGHNRDGKKGKR</sequence>
<evidence type="ECO:0008006" key="2">
    <source>
        <dbReference type="Google" id="ProtNLM"/>
    </source>
</evidence>
<gene>
    <name evidence="1" type="ORF">S06H3_36884</name>
</gene>
<proteinExistence type="predicted"/>
<comment type="caution">
    <text evidence="1">The sequence shown here is derived from an EMBL/GenBank/DDBJ whole genome shotgun (WGS) entry which is preliminary data.</text>
</comment>
<organism evidence="1">
    <name type="scientific">marine sediment metagenome</name>
    <dbReference type="NCBI Taxonomy" id="412755"/>
    <lineage>
        <taxon>unclassified sequences</taxon>
        <taxon>metagenomes</taxon>
        <taxon>ecological metagenomes</taxon>
    </lineage>
</organism>
<protein>
    <recommendedName>
        <fullName evidence="2">Transposase DDE domain-containing protein</fullName>
    </recommendedName>
</protein>
<reference evidence="1" key="1">
    <citation type="journal article" date="2014" name="Front. Microbiol.">
        <title>High frequency of phylogenetically diverse reductive dehalogenase-homologous genes in deep subseafloor sedimentary metagenomes.</title>
        <authorList>
            <person name="Kawai M."/>
            <person name="Futagami T."/>
            <person name="Toyoda A."/>
            <person name="Takaki Y."/>
            <person name="Nishi S."/>
            <person name="Hori S."/>
            <person name="Arai W."/>
            <person name="Tsubouchi T."/>
            <person name="Morono Y."/>
            <person name="Uchiyama I."/>
            <person name="Ito T."/>
            <person name="Fujiyama A."/>
            <person name="Inagaki F."/>
            <person name="Takami H."/>
        </authorList>
    </citation>
    <scope>NUCLEOTIDE SEQUENCE</scope>
    <source>
        <strain evidence="1">Expedition CK06-06</strain>
    </source>
</reference>